<organism evidence="1 2">
    <name type="scientific">Paracoccus spongiarum</name>
    <dbReference type="NCBI Taxonomy" id="3064387"/>
    <lineage>
        <taxon>Bacteria</taxon>
        <taxon>Pseudomonadati</taxon>
        <taxon>Pseudomonadota</taxon>
        <taxon>Alphaproteobacteria</taxon>
        <taxon>Rhodobacterales</taxon>
        <taxon>Paracoccaceae</taxon>
        <taxon>Paracoccus</taxon>
    </lineage>
</organism>
<gene>
    <name evidence="1" type="ORF">Q5Y72_07835</name>
</gene>
<dbReference type="Proteomes" id="UP001224997">
    <property type="component" value="Unassembled WGS sequence"/>
</dbReference>
<dbReference type="RefSeq" id="WP_305962847.1">
    <property type="nucleotide sequence ID" value="NZ_JAVAMQ010000005.1"/>
</dbReference>
<name>A0ABT9JB41_9RHOB</name>
<proteinExistence type="predicted"/>
<accession>A0ABT9JB41</accession>
<reference evidence="1 2" key="1">
    <citation type="submission" date="2023-08" db="EMBL/GenBank/DDBJ databases">
        <authorList>
            <person name="Park J.-S."/>
        </authorList>
    </citation>
    <scope>NUCLEOTIDE SEQUENCE [LARGE SCALE GENOMIC DNA]</scope>
    <source>
        <strain evidence="1 2">2205BS29-5</strain>
    </source>
</reference>
<evidence type="ECO:0000313" key="1">
    <source>
        <dbReference type="EMBL" id="MDP5307001.1"/>
    </source>
</evidence>
<protein>
    <submittedName>
        <fullName evidence="1">SARP family transcriptional regulator</fullName>
    </submittedName>
</protein>
<evidence type="ECO:0000313" key="2">
    <source>
        <dbReference type="Proteomes" id="UP001224997"/>
    </source>
</evidence>
<dbReference type="SUPFAM" id="SSF48452">
    <property type="entry name" value="TPR-like"/>
    <property type="match status" value="1"/>
</dbReference>
<comment type="caution">
    <text evidence="1">The sequence shown here is derived from an EMBL/GenBank/DDBJ whole genome shotgun (WGS) entry which is preliminary data.</text>
</comment>
<dbReference type="Gene3D" id="1.25.40.10">
    <property type="entry name" value="Tetratricopeptide repeat domain"/>
    <property type="match status" value="1"/>
</dbReference>
<keyword evidence="2" id="KW-1185">Reference proteome</keyword>
<sequence length="510" mass="55231">MQLLGPAQENLTPRGMKARGALAVMGTSVNMQIGRPRLQDLLFSERDQEQGAASIRQLLREIRIALGPHRDAVVTGPGWVGLDGQIVALDMAGRAGADGRRPEFAADLDIADPEFEDWLRDARSHYEDQADDQLAAGIADDGTPALILQAPMSGDLQAAVTAAMILQEAASRVGDVLPLHVVHGDPGIGKISLGIELGALANRSGNDIVILFAARLRSDGRLLWSRRFVLPAEDSAAHLRRVAGGVTVAILHGVEALREVVTDPRLRRMPLQDVFSYSAVRLRRADEQLAQIDPNGDRAVILALRSYIRHTMLLERLAKNPQEEEEMASDMAARARELSPGNPTALGVNAMVAAWKGQSETAFDMARHAIAIDDENPIARLAYSSALTGMGHHREAEAEASAAHMSALSELGPAAWVLRRAIAATRIGDLRSAERYFATTHGYAPENRPALRFLSAIRYELGDEQGAQAALQKLKKLEPDFTLELMASDAYPVDSLRRAGLLKITRSGLI</sequence>
<dbReference type="InterPro" id="IPR011990">
    <property type="entry name" value="TPR-like_helical_dom_sf"/>
</dbReference>
<dbReference type="EMBL" id="JAVAMQ010000005">
    <property type="protein sequence ID" value="MDP5307001.1"/>
    <property type="molecule type" value="Genomic_DNA"/>
</dbReference>